<sequence>MGLLYEYLNLSVDGNYSGNVTNDTLPEPEPIHVVASVFICIIGATLALLTFGGNVMVWMSFRMDKNLQIVSNYFLLSLAAADVIIGSISMPLFTVYLVQGEWTLGPVICDIWLSIDYCASNASVMNLCVICFDRYLSITRPLTYRAHRTGKRAILMICAAWIISIAVWPPFIIGWQFIVGERTVPENVCQIQFLEEPSITIITIVIAFYFPVSLMIFMYFKIWRETEKRSRELVNLQGGDGGKKKRKVKKNVSVDAHEIETLTRSPRDEDFDESHPQPSMARRIICCGCCKFSELGGEYECEDSSDASPAHSRSSSLNAHNSHLVSPKSRSCRNGSADPLADCNKHKESESSFAASLYTILIKLPDNNESGSSDGEEPQPKITLIQDCPRTPTIFVRDRDGKHRRISATSGAKRTARFNSTPKRSVPNDSVVCDGYKSAVVNNNKRTRLNSVSSMCSNEDSPKHRLSTSSRPVNLNTVSVVNKIAHKARENVAKKKKLALVREKKAARTLTAILFAFIGTWSLYSILVIVGIYVELNATLWNVAYWLCYLNSTVNPFCYALCNVNFRKCFQRILTCRCQRKNKKPVFRSNFKSRSSNASRKSLTAR</sequence>
<feature type="region of interest" description="Disordered" evidence="10">
    <location>
        <begin position="403"/>
        <end position="424"/>
    </location>
</feature>
<name>A0ABM0GRH6_SACKO</name>
<dbReference type="CDD" id="cd15049">
    <property type="entry name" value="7tmA_mAChR"/>
    <property type="match status" value="1"/>
</dbReference>
<dbReference type="GeneID" id="100378470"/>
<dbReference type="InterPro" id="IPR000276">
    <property type="entry name" value="GPCR_Rhodpsn"/>
</dbReference>
<evidence type="ECO:0000256" key="9">
    <source>
        <dbReference type="RuleBase" id="RU000688"/>
    </source>
</evidence>
<protein>
    <submittedName>
        <fullName evidence="14">Muscarinic acetylcholine receptor M1-like</fullName>
    </submittedName>
</protein>
<evidence type="ECO:0000313" key="13">
    <source>
        <dbReference type="Proteomes" id="UP000694865"/>
    </source>
</evidence>
<gene>
    <name evidence="14" type="primary">LOC100378470</name>
</gene>
<dbReference type="SUPFAM" id="SSF81321">
    <property type="entry name" value="Family A G protein-coupled receptor-like"/>
    <property type="match status" value="1"/>
</dbReference>
<dbReference type="PRINTS" id="PR00237">
    <property type="entry name" value="GPCRRHODOPSN"/>
</dbReference>
<organism evidence="13 14">
    <name type="scientific">Saccoglossus kowalevskii</name>
    <name type="common">Acorn worm</name>
    <dbReference type="NCBI Taxonomy" id="10224"/>
    <lineage>
        <taxon>Eukaryota</taxon>
        <taxon>Metazoa</taxon>
        <taxon>Hemichordata</taxon>
        <taxon>Enteropneusta</taxon>
        <taxon>Harrimaniidae</taxon>
        <taxon>Saccoglossus</taxon>
    </lineage>
</organism>
<evidence type="ECO:0000256" key="8">
    <source>
        <dbReference type="ARBA" id="ARBA00023224"/>
    </source>
</evidence>
<dbReference type="Proteomes" id="UP000694865">
    <property type="component" value="Unplaced"/>
</dbReference>
<reference evidence="14" key="1">
    <citation type="submission" date="2025-08" db="UniProtKB">
        <authorList>
            <consortium name="RefSeq"/>
        </authorList>
    </citation>
    <scope>IDENTIFICATION</scope>
    <source>
        <tissue evidence="14">Testes</tissue>
    </source>
</reference>
<keyword evidence="3 9" id="KW-0812">Transmembrane</keyword>
<feature type="compositionally biased region" description="Polar residues" evidence="10">
    <location>
        <begin position="317"/>
        <end position="334"/>
    </location>
</feature>
<dbReference type="PANTHER" id="PTHR24247:SF265">
    <property type="entry name" value="MUSCARINIC ACETYLCHOLINE RECEPTOR DM1"/>
    <property type="match status" value="1"/>
</dbReference>
<feature type="transmembrane region" description="Helical" evidence="11">
    <location>
        <begin position="33"/>
        <end position="61"/>
    </location>
</feature>
<dbReference type="InterPro" id="IPR017452">
    <property type="entry name" value="GPCR_Rhodpsn_7TM"/>
</dbReference>
<dbReference type="PANTHER" id="PTHR24247">
    <property type="entry name" value="5-HYDROXYTRYPTAMINE RECEPTOR"/>
    <property type="match status" value="1"/>
</dbReference>
<keyword evidence="8 9" id="KW-0807">Transducer</keyword>
<evidence type="ECO:0000256" key="10">
    <source>
        <dbReference type="SAM" id="MobiDB-lite"/>
    </source>
</evidence>
<feature type="transmembrane region" description="Helical" evidence="11">
    <location>
        <begin position="73"/>
        <end position="99"/>
    </location>
</feature>
<dbReference type="InterPro" id="IPR000995">
    <property type="entry name" value="Musac_Ach_rcpt"/>
</dbReference>
<comment type="subcellular location">
    <subcellularLocation>
        <location evidence="1">Cell membrane</location>
        <topology evidence="1">Multi-pass membrane protein</topology>
    </subcellularLocation>
</comment>
<accession>A0ABM0GRH6</accession>
<evidence type="ECO:0000256" key="11">
    <source>
        <dbReference type="SAM" id="Phobius"/>
    </source>
</evidence>
<feature type="transmembrane region" description="Helical" evidence="11">
    <location>
        <begin position="198"/>
        <end position="220"/>
    </location>
</feature>
<keyword evidence="4 11" id="KW-1133">Transmembrane helix</keyword>
<feature type="transmembrane region" description="Helical" evidence="11">
    <location>
        <begin position="512"/>
        <end position="534"/>
    </location>
</feature>
<keyword evidence="5 9" id="KW-0297">G-protein coupled receptor</keyword>
<dbReference type="PROSITE" id="PS50262">
    <property type="entry name" value="G_PROTEIN_RECEP_F1_2"/>
    <property type="match status" value="1"/>
</dbReference>
<evidence type="ECO:0000256" key="7">
    <source>
        <dbReference type="ARBA" id="ARBA00023170"/>
    </source>
</evidence>
<evidence type="ECO:0000256" key="5">
    <source>
        <dbReference type="ARBA" id="ARBA00023040"/>
    </source>
</evidence>
<keyword evidence="13" id="KW-1185">Reference proteome</keyword>
<keyword evidence="6 11" id="KW-0472">Membrane</keyword>
<evidence type="ECO:0000313" key="14">
    <source>
        <dbReference type="RefSeq" id="XP_002735712.1"/>
    </source>
</evidence>
<feature type="domain" description="G-protein coupled receptors family 1 profile" evidence="12">
    <location>
        <begin position="53"/>
        <end position="559"/>
    </location>
</feature>
<dbReference type="Gene3D" id="1.20.1070.10">
    <property type="entry name" value="Rhodopsin 7-helix transmembrane proteins"/>
    <property type="match status" value="2"/>
</dbReference>
<keyword evidence="2" id="KW-1003">Cell membrane</keyword>
<evidence type="ECO:0000256" key="2">
    <source>
        <dbReference type="ARBA" id="ARBA00022475"/>
    </source>
</evidence>
<evidence type="ECO:0000259" key="12">
    <source>
        <dbReference type="PROSITE" id="PS50262"/>
    </source>
</evidence>
<evidence type="ECO:0000256" key="1">
    <source>
        <dbReference type="ARBA" id="ARBA00004651"/>
    </source>
</evidence>
<proteinExistence type="inferred from homology"/>
<evidence type="ECO:0000256" key="3">
    <source>
        <dbReference type="ARBA" id="ARBA00022692"/>
    </source>
</evidence>
<feature type="transmembrane region" description="Helical" evidence="11">
    <location>
        <begin position="540"/>
        <end position="562"/>
    </location>
</feature>
<comment type="similarity">
    <text evidence="9">Belongs to the G-protein coupled receptor 1 family.</text>
</comment>
<feature type="compositionally biased region" description="Low complexity" evidence="10">
    <location>
        <begin position="306"/>
        <end position="316"/>
    </location>
</feature>
<dbReference type="PRINTS" id="PR00243">
    <property type="entry name" value="MUSCARINICR"/>
</dbReference>
<feature type="transmembrane region" description="Helical" evidence="11">
    <location>
        <begin position="153"/>
        <end position="178"/>
    </location>
</feature>
<feature type="region of interest" description="Disordered" evidence="10">
    <location>
        <begin position="303"/>
        <end position="339"/>
    </location>
</feature>
<dbReference type="PROSITE" id="PS00237">
    <property type="entry name" value="G_PROTEIN_RECEP_F1_1"/>
    <property type="match status" value="1"/>
</dbReference>
<feature type="compositionally biased region" description="Polar residues" evidence="10">
    <location>
        <begin position="407"/>
        <end position="423"/>
    </location>
</feature>
<keyword evidence="7 9" id="KW-0675">Receptor</keyword>
<evidence type="ECO:0000256" key="4">
    <source>
        <dbReference type="ARBA" id="ARBA00022989"/>
    </source>
</evidence>
<dbReference type="Pfam" id="PF00001">
    <property type="entry name" value="7tm_1"/>
    <property type="match status" value="1"/>
</dbReference>
<feature type="transmembrane region" description="Helical" evidence="11">
    <location>
        <begin position="111"/>
        <end position="132"/>
    </location>
</feature>
<dbReference type="RefSeq" id="XP_002735712.1">
    <property type="nucleotide sequence ID" value="XM_002735666.1"/>
</dbReference>
<evidence type="ECO:0000256" key="6">
    <source>
        <dbReference type="ARBA" id="ARBA00023136"/>
    </source>
</evidence>